<dbReference type="InterPro" id="IPR016181">
    <property type="entry name" value="Acyl_CoA_acyltransferase"/>
</dbReference>
<dbReference type="InterPro" id="IPR000182">
    <property type="entry name" value="GNAT_dom"/>
</dbReference>
<evidence type="ECO:0000256" key="1">
    <source>
        <dbReference type="ARBA" id="ARBA00022679"/>
    </source>
</evidence>
<dbReference type="PANTHER" id="PTHR43072:SF23">
    <property type="entry name" value="UPF0039 PROTEIN C11D3.02C"/>
    <property type="match status" value="1"/>
</dbReference>
<comment type="caution">
    <text evidence="4">The sequence shown here is derived from an EMBL/GenBank/DDBJ whole genome shotgun (WGS) entry which is preliminary data.</text>
</comment>
<evidence type="ECO:0000313" key="4">
    <source>
        <dbReference type="EMBL" id="MFD1384761.1"/>
    </source>
</evidence>
<evidence type="ECO:0000259" key="3">
    <source>
        <dbReference type="PROSITE" id="PS51186"/>
    </source>
</evidence>
<keyword evidence="2 4" id="KW-0012">Acyltransferase</keyword>
<protein>
    <submittedName>
        <fullName evidence="4">GNAT family N-acetyltransferase</fullName>
        <ecNumber evidence="4">2.3.-.-</ecNumber>
    </submittedName>
</protein>
<dbReference type="PANTHER" id="PTHR43072">
    <property type="entry name" value="N-ACETYLTRANSFERASE"/>
    <property type="match status" value="1"/>
</dbReference>
<name>A0ABW4B677_9GAMM</name>
<accession>A0ABW4B677</accession>
<gene>
    <name evidence="4" type="ORF">ACFQ45_15440</name>
</gene>
<dbReference type="EC" id="2.3.-.-" evidence="4"/>
<keyword evidence="5" id="KW-1185">Reference proteome</keyword>
<evidence type="ECO:0000256" key="2">
    <source>
        <dbReference type="ARBA" id="ARBA00023315"/>
    </source>
</evidence>
<dbReference type="Gene3D" id="3.40.630.30">
    <property type="match status" value="1"/>
</dbReference>
<proteinExistence type="predicted"/>
<organism evidence="4 5">
    <name type="scientific">Rhodanobacter aciditrophus</name>
    <dbReference type="NCBI Taxonomy" id="1623218"/>
    <lineage>
        <taxon>Bacteria</taxon>
        <taxon>Pseudomonadati</taxon>
        <taxon>Pseudomonadota</taxon>
        <taxon>Gammaproteobacteria</taxon>
        <taxon>Lysobacterales</taxon>
        <taxon>Rhodanobacteraceae</taxon>
        <taxon>Rhodanobacter</taxon>
    </lineage>
</organism>
<dbReference type="SUPFAM" id="SSF55729">
    <property type="entry name" value="Acyl-CoA N-acyltransferases (Nat)"/>
    <property type="match status" value="1"/>
</dbReference>
<dbReference type="CDD" id="cd04301">
    <property type="entry name" value="NAT_SF"/>
    <property type="match status" value="1"/>
</dbReference>
<dbReference type="EMBL" id="JBHTMN010000018">
    <property type="protein sequence ID" value="MFD1384761.1"/>
    <property type="molecule type" value="Genomic_DNA"/>
</dbReference>
<dbReference type="Pfam" id="PF00583">
    <property type="entry name" value="Acetyltransf_1"/>
    <property type="match status" value="1"/>
</dbReference>
<dbReference type="PROSITE" id="PS51186">
    <property type="entry name" value="GNAT"/>
    <property type="match status" value="1"/>
</dbReference>
<reference evidence="5" key="1">
    <citation type="journal article" date="2019" name="Int. J. Syst. Evol. Microbiol.">
        <title>The Global Catalogue of Microorganisms (GCM) 10K type strain sequencing project: providing services to taxonomists for standard genome sequencing and annotation.</title>
        <authorList>
            <consortium name="The Broad Institute Genomics Platform"/>
            <consortium name="The Broad Institute Genome Sequencing Center for Infectious Disease"/>
            <person name="Wu L."/>
            <person name="Ma J."/>
        </authorList>
    </citation>
    <scope>NUCLEOTIDE SEQUENCE [LARGE SCALE GENOMIC DNA]</scope>
    <source>
        <strain evidence="5">JCM 30774</strain>
    </source>
</reference>
<evidence type="ECO:0000313" key="5">
    <source>
        <dbReference type="Proteomes" id="UP001597059"/>
    </source>
</evidence>
<sequence length="164" mass="18439">MLGEQLRVRPAELEDAPFILSIFLESEAQTDFKGGVTLYSVIDWIESSSPERPFWVLEYADTVMGWCALESFYGLPSFAGAVELGIYIQAEYQRQRLASGLLEFVEHHAQQMDIHTLVAYILSANLRSQQFFKSCGYEQWGMLPNIARSGGILGDLMVFGKSLS</sequence>
<dbReference type="GO" id="GO:0016746">
    <property type="term" value="F:acyltransferase activity"/>
    <property type="evidence" value="ECO:0007669"/>
    <property type="project" value="UniProtKB-KW"/>
</dbReference>
<feature type="domain" description="N-acetyltransferase" evidence="3">
    <location>
        <begin position="6"/>
        <end position="158"/>
    </location>
</feature>
<dbReference type="Proteomes" id="UP001597059">
    <property type="component" value="Unassembled WGS sequence"/>
</dbReference>
<keyword evidence="1 4" id="KW-0808">Transferase</keyword>